<reference evidence="2" key="1">
    <citation type="submission" date="2020-09" db="EMBL/GenBank/DDBJ databases">
        <title>Iningainema tapete sp. nov. (Scytonemataceae, Cyanobacteria) from greenhouses in central Florida (USA) produces two types of nodularin with biosynthetic potential for microcystin-LR and anabaenopeptins.</title>
        <authorList>
            <person name="Berthold D.E."/>
            <person name="Lefler F.W."/>
            <person name="Huang I.-S."/>
            <person name="Abdulla H."/>
            <person name="Zimba P.V."/>
            <person name="Laughinghouse H.D. IV."/>
        </authorList>
    </citation>
    <scope>NUCLEOTIDE SEQUENCE</scope>
    <source>
        <strain evidence="2">BLCCT55</strain>
    </source>
</reference>
<keyword evidence="3" id="KW-1185">Reference proteome</keyword>
<sequence length="255" mass="28325">MKNPTILYLAILLDIALITAFPESITARSQLIPSQVANETRSVKPRETRKKIKYKPPKVGAPDHRLGGASRGDNCGSEQKSLQALLPANNLGLTISEYPTLFVYIPPISTQLAELKLREADSKKVVYQKILKLRATSGIVSFSIGAKDMPPLKIGHNYRWILSIICNSQDRSEDAFVGGWIQRIEPSSTLMSQLNKTKPRDHPALYAESGIWHETLTKLAQMRYSYPQDSTASADWVELLESVGLGKIAQEPLIN</sequence>
<evidence type="ECO:0000256" key="1">
    <source>
        <dbReference type="SAM" id="MobiDB-lite"/>
    </source>
</evidence>
<dbReference type="Pfam" id="PF06051">
    <property type="entry name" value="DUF928"/>
    <property type="match status" value="1"/>
</dbReference>
<dbReference type="RefSeq" id="WP_190830921.1">
    <property type="nucleotide sequence ID" value="NZ_CAWPPI010000067.1"/>
</dbReference>
<dbReference type="AlphaFoldDB" id="A0A8J6XH43"/>
<protein>
    <submittedName>
        <fullName evidence="2">DUF928 domain-containing protein</fullName>
    </submittedName>
</protein>
<feature type="region of interest" description="Disordered" evidence="1">
    <location>
        <begin position="37"/>
        <end position="75"/>
    </location>
</feature>
<organism evidence="2 3">
    <name type="scientific">Iningainema tapete BLCC-T55</name>
    <dbReference type="NCBI Taxonomy" id="2748662"/>
    <lineage>
        <taxon>Bacteria</taxon>
        <taxon>Bacillati</taxon>
        <taxon>Cyanobacteriota</taxon>
        <taxon>Cyanophyceae</taxon>
        <taxon>Nostocales</taxon>
        <taxon>Scytonemataceae</taxon>
        <taxon>Iningainema tapete</taxon>
    </lineage>
</organism>
<dbReference type="Proteomes" id="UP000629098">
    <property type="component" value="Unassembled WGS sequence"/>
</dbReference>
<proteinExistence type="predicted"/>
<dbReference type="InterPro" id="IPR010328">
    <property type="entry name" value="DUF928"/>
</dbReference>
<evidence type="ECO:0000313" key="3">
    <source>
        <dbReference type="Proteomes" id="UP000629098"/>
    </source>
</evidence>
<accession>A0A8J6XH43</accession>
<feature type="compositionally biased region" description="Basic residues" evidence="1">
    <location>
        <begin position="47"/>
        <end position="56"/>
    </location>
</feature>
<evidence type="ECO:0000313" key="2">
    <source>
        <dbReference type="EMBL" id="MBD2774203.1"/>
    </source>
</evidence>
<dbReference type="EMBL" id="JACXAE010000067">
    <property type="protein sequence ID" value="MBD2774203.1"/>
    <property type="molecule type" value="Genomic_DNA"/>
</dbReference>
<gene>
    <name evidence="2" type="ORF">ICL16_19530</name>
</gene>
<comment type="caution">
    <text evidence="2">The sequence shown here is derived from an EMBL/GenBank/DDBJ whole genome shotgun (WGS) entry which is preliminary data.</text>
</comment>
<name>A0A8J6XH43_9CYAN</name>